<evidence type="ECO:0000256" key="8">
    <source>
        <dbReference type="ARBA" id="ARBA00022989"/>
    </source>
</evidence>
<dbReference type="InterPro" id="IPR055270">
    <property type="entry name" value="Glyco_tran_10_C"/>
</dbReference>
<evidence type="ECO:0000256" key="4">
    <source>
        <dbReference type="ARBA" id="ARBA00022676"/>
    </source>
</evidence>
<dbReference type="Gene3D" id="3.40.50.11660">
    <property type="entry name" value="Glycosyl transferase family 10, C-terminal domain"/>
    <property type="match status" value="1"/>
</dbReference>
<accession>A0A819YNN4</accession>
<comment type="subcellular location">
    <subcellularLocation>
        <location evidence="1">Golgi apparatus membrane</location>
        <topology evidence="1">Single-pass type II membrane protein</topology>
    </subcellularLocation>
    <subcellularLocation>
        <location evidence="12">Golgi apparatus</location>
        <location evidence="12">Golgi stack membrane</location>
        <topology evidence="12">Single-pass type II membrane protein</topology>
    </subcellularLocation>
</comment>
<reference evidence="15" key="1">
    <citation type="submission" date="2021-02" db="EMBL/GenBank/DDBJ databases">
        <authorList>
            <person name="Nowell W R."/>
        </authorList>
    </citation>
    <scope>NUCLEOTIDE SEQUENCE</scope>
</reference>
<keyword evidence="9 12" id="KW-0333">Golgi apparatus</keyword>
<keyword evidence="7" id="KW-0735">Signal-anchor</keyword>
<evidence type="ECO:0000256" key="3">
    <source>
        <dbReference type="ARBA" id="ARBA00008919"/>
    </source>
</evidence>
<evidence type="ECO:0000256" key="5">
    <source>
        <dbReference type="ARBA" id="ARBA00022679"/>
    </source>
</evidence>
<evidence type="ECO:0000259" key="13">
    <source>
        <dbReference type="Pfam" id="PF00852"/>
    </source>
</evidence>
<evidence type="ECO:0000313" key="16">
    <source>
        <dbReference type="Proteomes" id="UP000663866"/>
    </source>
</evidence>
<dbReference type="FunFam" id="3.40.50.11660:FF:000002">
    <property type="entry name" value="Alpha-(1,3)-fucosyltransferase"/>
    <property type="match status" value="1"/>
</dbReference>
<dbReference type="PANTHER" id="PTHR48438:SF1">
    <property type="entry name" value="ALPHA-(1,3)-FUCOSYLTRANSFERASE C-RELATED"/>
    <property type="match status" value="1"/>
</dbReference>
<evidence type="ECO:0000256" key="7">
    <source>
        <dbReference type="ARBA" id="ARBA00022968"/>
    </source>
</evidence>
<feature type="domain" description="Fucosyltransferase N-terminal" evidence="14">
    <location>
        <begin position="182"/>
        <end position="299"/>
    </location>
</feature>
<comment type="similarity">
    <text evidence="3 12">Belongs to the glycosyltransferase 10 family.</text>
</comment>
<comment type="caution">
    <text evidence="15">The sequence shown here is derived from an EMBL/GenBank/DDBJ whole genome shotgun (WGS) entry which is preliminary data.</text>
</comment>
<dbReference type="GO" id="GO:0000139">
    <property type="term" value="C:Golgi membrane"/>
    <property type="evidence" value="ECO:0007669"/>
    <property type="project" value="UniProtKB-SubCell"/>
</dbReference>
<dbReference type="PANTHER" id="PTHR48438">
    <property type="entry name" value="ALPHA-(1,3)-FUCOSYLTRANSFERASE C-RELATED"/>
    <property type="match status" value="1"/>
</dbReference>
<dbReference type="Pfam" id="PF00852">
    <property type="entry name" value="Glyco_transf_10"/>
    <property type="match status" value="1"/>
</dbReference>
<evidence type="ECO:0000256" key="10">
    <source>
        <dbReference type="ARBA" id="ARBA00023136"/>
    </source>
</evidence>
<comment type="pathway">
    <text evidence="2">Protein modification; protein glycosylation.</text>
</comment>
<dbReference type="GO" id="GO:0032580">
    <property type="term" value="C:Golgi cisterna membrane"/>
    <property type="evidence" value="ECO:0007669"/>
    <property type="project" value="UniProtKB-SubCell"/>
</dbReference>
<dbReference type="InterPro" id="IPR001503">
    <property type="entry name" value="Glyco_trans_10"/>
</dbReference>
<dbReference type="Pfam" id="PF17039">
    <property type="entry name" value="Glyco_tran_10_N"/>
    <property type="match status" value="1"/>
</dbReference>
<evidence type="ECO:0000256" key="9">
    <source>
        <dbReference type="ARBA" id="ARBA00023034"/>
    </source>
</evidence>
<evidence type="ECO:0000256" key="11">
    <source>
        <dbReference type="ARBA" id="ARBA00023180"/>
    </source>
</evidence>
<dbReference type="UniPathway" id="UPA00378"/>
<evidence type="ECO:0000256" key="6">
    <source>
        <dbReference type="ARBA" id="ARBA00022692"/>
    </source>
</evidence>
<keyword evidence="5 12" id="KW-0808">Transferase</keyword>
<protein>
    <recommendedName>
        <fullName evidence="12">Fucosyltransferase</fullName>
        <ecNumber evidence="12">2.4.1.-</ecNumber>
    </recommendedName>
</protein>
<keyword evidence="10" id="KW-0472">Membrane</keyword>
<sequence>EQLYDIQESMTSQQCFWYIIYTLAFFGFISKLHYEYQHRIEVFSVLIEGEENKSVKTFFIQKNLSISNPLLKYIQQCPECFLFLLTKKNLSEDASVFSILNQITISSEAIFYPLTMKLYYNKPIPYYTILSNNPTELTIRIRNYWIDYIKNFNNIKQHSILYFILQSLQKPVETTNHPWPNKTKLILYYTKFFGSNYWYNANEQNVYANDLNLNNCPISVNACYVTIDHKLFSQSDASLIHLRESINYQTLNKITRRPDQRFVFFLKESPMNSPILSSGQYGRVFNYTQTYRPDSDVTATTLRNFFWLFNYKIYPNYDLNSIIETKVSGKILVAIISNCGGSSNRLQYINELKIYISVDVYGKCGKSCSQARDCHQYAYTTYKFYLAFENSLCDEYVTEKFFMSLESARIVPVVLGWARYDHYIPSSGYIDVRNFATPRQLAVYIDYLDKNTTAYLEYFHWRQYAIHIKIPKYICELCLKLFLDDRHHKKQSLQSIDQYWNRKMQCHRYWKDQTAKTTSLFMAENSVYHDDSEIDSLNADSTTMDIYDDVTVSTDSSTLIFNLCSNMAKKIKDQAVNTIEHTIVDTSSTT</sequence>
<dbReference type="Proteomes" id="UP000663866">
    <property type="component" value="Unassembled WGS sequence"/>
</dbReference>
<proteinExistence type="inferred from homology"/>
<dbReference type="InterPro" id="IPR038577">
    <property type="entry name" value="GT10-like_C_sf"/>
</dbReference>
<dbReference type="GO" id="GO:0008417">
    <property type="term" value="F:fucosyltransferase activity"/>
    <property type="evidence" value="ECO:0007669"/>
    <property type="project" value="InterPro"/>
</dbReference>
<keyword evidence="4 12" id="KW-0328">Glycosyltransferase</keyword>
<feature type="domain" description="Fucosyltransferase C-terminal" evidence="13">
    <location>
        <begin position="330"/>
        <end position="496"/>
    </location>
</feature>
<dbReference type="InterPro" id="IPR031481">
    <property type="entry name" value="Glyco_tran_10_N"/>
</dbReference>
<dbReference type="EMBL" id="CAJOBG010005709">
    <property type="protein sequence ID" value="CAF4162811.1"/>
    <property type="molecule type" value="Genomic_DNA"/>
</dbReference>
<dbReference type="AlphaFoldDB" id="A0A819YNN4"/>
<feature type="non-terminal residue" evidence="15">
    <location>
        <position position="1"/>
    </location>
</feature>
<keyword evidence="6 12" id="KW-0812">Transmembrane</keyword>
<organism evidence="15 16">
    <name type="scientific">Rotaria magnacalcarata</name>
    <dbReference type="NCBI Taxonomy" id="392030"/>
    <lineage>
        <taxon>Eukaryota</taxon>
        <taxon>Metazoa</taxon>
        <taxon>Spiralia</taxon>
        <taxon>Gnathifera</taxon>
        <taxon>Rotifera</taxon>
        <taxon>Eurotatoria</taxon>
        <taxon>Bdelloidea</taxon>
        <taxon>Philodinida</taxon>
        <taxon>Philodinidae</taxon>
        <taxon>Rotaria</taxon>
    </lineage>
</organism>
<dbReference type="SUPFAM" id="SSF53756">
    <property type="entry name" value="UDP-Glycosyltransferase/glycogen phosphorylase"/>
    <property type="match status" value="1"/>
</dbReference>
<evidence type="ECO:0000256" key="1">
    <source>
        <dbReference type="ARBA" id="ARBA00004323"/>
    </source>
</evidence>
<name>A0A819YNN4_9BILA</name>
<keyword evidence="16" id="KW-1185">Reference proteome</keyword>
<gene>
    <name evidence="15" type="ORF">OVN521_LOCUS24236</name>
</gene>
<dbReference type="EC" id="2.4.1.-" evidence="12"/>
<evidence type="ECO:0000256" key="2">
    <source>
        <dbReference type="ARBA" id="ARBA00004922"/>
    </source>
</evidence>
<keyword evidence="11" id="KW-0325">Glycoprotein</keyword>
<keyword evidence="8" id="KW-1133">Transmembrane helix</keyword>
<evidence type="ECO:0000313" key="15">
    <source>
        <dbReference type="EMBL" id="CAF4162811.1"/>
    </source>
</evidence>
<evidence type="ECO:0000256" key="12">
    <source>
        <dbReference type="RuleBase" id="RU003832"/>
    </source>
</evidence>
<evidence type="ECO:0000259" key="14">
    <source>
        <dbReference type="Pfam" id="PF17039"/>
    </source>
</evidence>